<reference evidence="6" key="1">
    <citation type="submission" date="2006-10" db="EMBL/GenBank/DDBJ databases">
        <authorList>
            <person name="Amadeo P."/>
            <person name="Zhao Q."/>
            <person name="Wortman J."/>
            <person name="Fraser-Liggett C."/>
            <person name="Carlton J."/>
        </authorList>
    </citation>
    <scope>NUCLEOTIDE SEQUENCE</scope>
    <source>
        <strain evidence="6">G3</strain>
    </source>
</reference>
<organism evidence="6 7">
    <name type="scientific">Trichomonas vaginalis (strain ATCC PRA-98 / G3)</name>
    <dbReference type="NCBI Taxonomy" id="412133"/>
    <lineage>
        <taxon>Eukaryota</taxon>
        <taxon>Metamonada</taxon>
        <taxon>Parabasalia</taxon>
        <taxon>Trichomonadida</taxon>
        <taxon>Trichomonadidae</taxon>
        <taxon>Trichomonas</taxon>
    </lineage>
</organism>
<keyword evidence="3" id="KW-0131">Cell cycle</keyword>
<dbReference type="VEuPathDB" id="TrichDB:TVAGG3_0362400"/>
<evidence type="ECO:0000313" key="6">
    <source>
        <dbReference type="EMBL" id="EAY18968.1"/>
    </source>
</evidence>
<dbReference type="InterPro" id="IPR006671">
    <property type="entry name" value="Cyclin_N"/>
</dbReference>
<protein>
    <submittedName>
        <fullName evidence="6">Cyclin, N-terminal domain containing protein</fullName>
    </submittedName>
</protein>
<dbReference type="FunFam" id="1.10.472.10:FF:000010">
    <property type="entry name" value="G1/S-specific cyclin Cln1"/>
    <property type="match status" value="1"/>
</dbReference>
<dbReference type="InterPro" id="IPR036915">
    <property type="entry name" value="Cyclin-like_sf"/>
</dbReference>
<keyword evidence="7" id="KW-1185">Reference proteome</keyword>
<evidence type="ECO:0000256" key="2">
    <source>
        <dbReference type="ARBA" id="ARBA00023127"/>
    </source>
</evidence>
<dbReference type="STRING" id="5722.A2DL15"/>
<dbReference type="InterPro" id="IPR013763">
    <property type="entry name" value="Cyclin-like_dom"/>
</dbReference>
<dbReference type="InterPro" id="IPR039361">
    <property type="entry name" value="Cyclin"/>
</dbReference>
<dbReference type="Pfam" id="PF00134">
    <property type="entry name" value="Cyclin_N"/>
    <property type="match status" value="1"/>
</dbReference>
<evidence type="ECO:0000256" key="3">
    <source>
        <dbReference type="ARBA" id="ARBA00023306"/>
    </source>
</evidence>
<evidence type="ECO:0000259" key="5">
    <source>
        <dbReference type="SMART" id="SM00385"/>
    </source>
</evidence>
<evidence type="ECO:0000256" key="4">
    <source>
        <dbReference type="RuleBase" id="RU000383"/>
    </source>
</evidence>
<dbReference type="Gene3D" id="1.10.472.10">
    <property type="entry name" value="Cyclin-like"/>
    <property type="match status" value="1"/>
</dbReference>
<gene>
    <name evidence="6" type="ORF">TVAG_147130</name>
</gene>
<dbReference type="RefSeq" id="XP_001579954.1">
    <property type="nucleotide sequence ID" value="XM_001579904.1"/>
</dbReference>
<dbReference type="OrthoDB" id="5590282at2759"/>
<dbReference type="GO" id="GO:0051301">
    <property type="term" value="P:cell division"/>
    <property type="evidence" value="ECO:0007669"/>
    <property type="project" value="UniProtKB-KW"/>
</dbReference>
<dbReference type="AlphaFoldDB" id="A2DL15"/>
<dbReference type="GO" id="GO:0019887">
    <property type="term" value="F:protein kinase regulator activity"/>
    <property type="evidence" value="ECO:0007669"/>
    <property type="project" value="UniProtKB-ARBA"/>
</dbReference>
<dbReference type="Proteomes" id="UP000001542">
    <property type="component" value="Unassembled WGS sequence"/>
</dbReference>
<dbReference type="PANTHER" id="PTHR10177">
    <property type="entry name" value="CYCLINS"/>
    <property type="match status" value="1"/>
</dbReference>
<dbReference type="eggNOG" id="KOG0653">
    <property type="taxonomic scope" value="Eukaryota"/>
</dbReference>
<accession>A2DL15</accession>
<evidence type="ECO:0000256" key="1">
    <source>
        <dbReference type="ARBA" id="ARBA00022618"/>
    </source>
</evidence>
<dbReference type="SUPFAM" id="SSF47954">
    <property type="entry name" value="Cyclin-like"/>
    <property type="match status" value="1"/>
</dbReference>
<feature type="domain" description="Cyclin-like" evidence="5">
    <location>
        <begin position="47"/>
        <end position="131"/>
    </location>
</feature>
<name>A2DL15_TRIV3</name>
<dbReference type="GO" id="GO:0051726">
    <property type="term" value="P:regulation of cell cycle"/>
    <property type="evidence" value="ECO:0007669"/>
    <property type="project" value="UniProtKB-ARBA"/>
</dbReference>
<comment type="similarity">
    <text evidence="4">Belongs to the cyclin family.</text>
</comment>
<sequence length="217" mass="25233">MENNELYYNLFKQDTISRTCIRDGGRDEVCKPYQIQIDFESRSKLIEWLNELVEIYKLQPETLYIAVNMIDLYILKNVVPIGSYQLLAATSLYTATKYNETNYPALSEFIYLCDGLYSRSNFIEMEHNILKFCHYSLSLISYTTVAYAMIAKDNPPEDFVDYLINFSRKTLLTKGITLMKPTEVAKSILDLMENGFNVDPNDLLKKIKMYIVNAIKN</sequence>
<dbReference type="VEuPathDB" id="TrichDB:TVAG_147130"/>
<dbReference type="EMBL" id="DS113213">
    <property type="protein sequence ID" value="EAY18968.1"/>
    <property type="molecule type" value="Genomic_DNA"/>
</dbReference>
<evidence type="ECO:0000313" key="7">
    <source>
        <dbReference type="Proteomes" id="UP000001542"/>
    </source>
</evidence>
<keyword evidence="2 4" id="KW-0195">Cyclin</keyword>
<keyword evidence="1" id="KW-0132">Cell division</keyword>
<proteinExistence type="inferred from homology"/>
<dbReference type="InParanoid" id="A2DL15"/>
<dbReference type="SMR" id="A2DL15"/>
<reference evidence="6" key="2">
    <citation type="journal article" date="2007" name="Science">
        <title>Draft genome sequence of the sexually transmitted pathogen Trichomonas vaginalis.</title>
        <authorList>
            <person name="Carlton J.M."/>
            <person name="Hirt R.P."/>
            <person name="Silva J.C."/>
            <person name="Delcher A.L."/>
            <person name="Schatz M."/>
            <person name="Zhao Q."/>
            <person name="Wortman J.R."/>
            <person name="Bidwell S.L."/>
            <person name="Alsmark U.C.M."/>
            <person name="Besteiro S."/>
            <person name="Sicheritz-Ponten T."/>
            <person name="Noel C.J."/>
            <person name="Dacks J.B."/>
            <person name="Foster P.G."/>
            <person name="Simillion C."/>
            <person name="Van de Peer Y."/>
            <person name="Miranda-Saavedra D."/>
            <person name="Barton G.J."/>
            <person name="Westrop G.D."/>
            <person name="Mueller S."/>
            <person name="Dessi D."/>
            <person name="Fiori P.L."/>
            <person name="Ren Q."/>
            <person name="Paulsen I."/>
            <person name="Zhang H."/>
            <person name="Bastida-Corcuera F.D."/>
            <person name="Simoes-Barbosa A."/>
            <person name="Brown M.T."/>
            <person name="Hayes R.D."/>
            <person name="Mukherjee M."/>
            <person name="Okumura C.Y."/>
            <person name="Schneider R."/>
            <person name="Smith A.J."/>
            <person name="Vanacova S."/>
            <person name="Villalvazo M."/>
            <person name="Haas B.J."/>
            <person name="Pertea M."/>
            <person name="Feldblyum T.V."/>
            <person name="Utterback T.R."/>
            <person name="Shu C.L."/>
            <person name="Osoegawa K."/>
            <person name="de Jong P.J."/>
            <person name="Hrdy I."/>
            <person name="Horvathova L."/>
            <person name="Zubacova Z."/>
            <person name="Dolezal P."/>
            <person name="Malik S.B."/>
            <person name="Logsdon J.M. Jr."/>
            <person name="Henze K."/>
            <person name="Gupta A."/>
            <person name="Wang C.C."/>
            <person name="Dunne R.L."/>
            <person name="Upcroft J.A."/>
            <person name="Upcroft P."/>
            <person name="White O."/>
            <person name="Salzberg S.L."/>
            <person name="Tang P."/>
            <person name="Chiu C.-H."/>
            <person name="Lee Y.-S."/>
            <person name="Embley T.M."/>
            <person name="Coombs G.H."/>
            <person name="Mottram J.C."/>
            <person name="Tachezy J."/>
            <person name="Fraser-Liggett C.M."/>
            <person name="Johnson P.J."/>
        </authorList>
    </citation>
    <scope>NUCLEOTIDE SEQUENCE [LARGE SCALE GENOMIC DNA]</scope>
    <source>
        <strain evidence="6">G3</strain>
    </source>
</reference>
<dbReference type="SMART" id="SM00385">
    <property type="entry name" value="CYCLIN"/>
    <property type="match status" value="1"/>
</dbReference>
<dbReference type="KEGG" id="tva:5464487"/>